<dbReference type="Pfam" id="PF05627">
    <property type="entry name" value="AvrRpt-cleavage"/>
    <property type="match status" value="2"/>
</dbReference>
<dbReference type="EMBL" id="CM002875">
    <property type="protein sequence ID" value="KFK29698.1"/>
    <property type="molecule type" value="Genomic_DNA"/>
</dbReference>
<feature type="compositionally biased region" description="Polar residues" evidence="1">
    <location>
        <begin position="68"/>
        <end position="83"/>
    </location>
</feature>
<feature type="compositionally biased region" description="Basic and acidic residues" evidence="1">
    <location>
        <begin position="54"/>
        <end position="67"/>
    </location>
</feature>
<dbReference type="Gramene" id="KFK29698">
    <property type="protein sequence ID" value="KFK29698"/>
    <property type="gene ID" value="AALP_AA7G167300"/>
</dbReference>
<gene>
    <name evidence="3" type="ordered locus">AALP_Aa7g167300</name>
</gene>
<dbReference type="AlphaFoldDB" id="A0A087GIJ6"/>
<evidence type="ECO:0000259" key="2">
    <source>
        <dbReference type="Pfam" id="PF05627"/>
    </source>
</evidence>
<feature type="compositionally biased region" description="Basic and acidic residues" evidence="1">
    <location>
        <begin position="104"/>
        <end position="119"/>
    </location>
</feature>
<dbReference type="PANTHER" id="PTHR33159">
    <property type="entry name" value="RPM1-INTERACTING PROTEIN 4 (RIN4) FAMILY PROTEIN"/>
    <property type="match status" value="1"/>
</dbReference>
<name>A0A087GIJ6_ARAAL</name>
<feature type="domain" description="RIN4 pathogenic type III effector avirulence factor Avr cleavage site" evidence="2">
    <location>
        <begin position="3"/>
        <end position="28"/>
    </location>
</feature>
<evidence type="ECO:0000313" key="3">
    <source>
        <dbReference type="EMBL" id="KFK29698.1"/>
    </source>
</evidence>
<dbReference type="InterPro" id="IPR040387">
    <property type="entry name" value="RIN4/NOI4"/>
</dbReference>
<feature type="region of interest" description="Disordered" evidence="1">
    <location>
        <begin position="27"/>
        <end position="119"/>
    </location>
</feature>
<feature type="domain" description="RIN4 pathogenic type III effector avirulence factor Avr cleavage site" evidence="2">
    <location>
        <begin position="110"/>
        <end position="141"/>
    </location>
</feature>
<dbReference type="InterPro" id="IPR008700">
    <property type="entry name" value="TypeIII_avirulence_cleave"/>
</dbReference>
<dbReference type="PANTHER" id="PTHR33159:SF6">
    <property type="entry name" value="RPM1-INTERACTING PROTEIN 4"/>
    <property type="match status" value="1"/>
</dbReference>
<accession>A0A087GIJ6</accession>
<evidence type="ECO:0000256" key="1">
    <source>
        <dbReference type="SAM" id="MobiDB-lite"/>
    </source>
</evidence>
<keyword evidence="4" id="KW-1185">Reference proteome</keyword>
<feature type="compositionally biased region" description="Low complexity" evidence="1">
    <location>
        <begin position="148"/>
        <end position="161"/>
    </location>
</feature>
<dbReference type="OrthoDB" id="1109067at2759"/>
<evidence type="ECO:0000313" key="4">
    <source>
        <dbReference type="Proteomes" id="UP000029120"/>
    </source>
</evidence>
<sequence>MTSSNVPKFGDWESEENVAYTAYFEKAGKVQTSGGNKMTKPRGPEEGTSPPKPGQEEAVKICLDRGETSGNKKQGKSVSNSYEKSPLHKNSYDGTGKSKHRTNHKGEKSRDTVVPKFGDWDEKYPASTGYTHIFDQVREERTSGPNVTSSSRTSTHSSGQKSSDRYKFCCFPWGRK</sequence>
<protein>
    <recommendedName>
        <fullName evidence="2">RIN4 pathogenic type III effector avirulence factor Avr cleavage site domain-containing protein</fullName>
    </recommendedName>
</protein>
<dbReference type="Proteomes" id="UP000029120">
    <property type="component" value="Chromosome 7"/>
</dbReference>
<dbReference type="OMA" id="SKHRTNH"/>
<dbReference type="eggNOG" id="ENOG502QQ5R">
    <property type="taxonomic scope" value="Eukaryota"/>
</dbReference>
<dbReference type="GO" id="GO:0005886">
    <property type="term" value="C:plasma membrane"/>
    <property type="evidence" value="ECO:0007669"/>
    <property type="project" value="TreeGrafter"/>
</dbReference>
<reference evidence="4" key="1">
    <citation type="journal article" date="2015" name="Nat. Plants">
        <title>Genome expansion of Arabis alpina linked with retrotransposition and reduced symmetric DNA methylation.</title>
        <authorList>
            <person name="Willing E.M."/>
            <person name="Rawat V."/>
            <person name="Mandakova T."/>
            <person name="Maumus F."/>
            <person name="James G.V."/>
            <person name="Nordstroem K.J."/>
            <person name="Becker C."/>
            <person name="Warthmann N."/>
            <person name="Chica C."/>
            <person name="Szarzynska B."/>
            <person name="Zytnicki M."/>
            <person name="Albani M.C."/>
            <person name="Kiefer C."/>
            <person name="Bergonzi S."/>
            <person name="Castaings L."/>
            <person name="Mateos J.L."/>
            <person name="Berns M.C."/>
            <person name="Bujdoso N."/>
            <person name="Piofczyk T."/>
            <person name="de Lorenzo L."/>
            <person name="Barrero-Sicilia C."/>
            <person name="Mateos I."/>
            <person name="Piednoel M."/>
            <person name="Hagmann J."/>
            <person name="Chen-Min-Tao R."/>
            <person name="Iglesias-Fernandez R."/>
            <person name="Schuster S.C."/>
            <person name="Alonso-Blanco C."/>
            <person name="Roudier F."/>
            <person name="Carbonero P."/>
            <person name="Paz-Ares J."/>
            <person name="Davis S.J."/>
            <person name="Pecinka A."/>
            <person name="Quesneville H."/>
            <person name="Colot V."/>
            <person name="Lysak M.A."/>
            <person name="Weigel D."/>
            <person name="Coupland G."/>
            <person name="Schneeberger K."/>
        </authorList>
    </citation>
    <scope>NUCLEOTIDE SEQUENCE [LARGE SCALE GENOMIC DNA]</scope>
    <source>
        <strain evidence="4">cv. Pajares</strain>
    </source>
</reference>
<feature type="region of interest" description="Disordered" evidence="1">
    <location>
        <begin position="134"/>
        <end position="166"/>
    </location>
</feature>
<proteinExistence type="predicted"/>
<organism evidence="3 4">
    <name type="scientific">Arabis alpina</name>
    <name type="common">Alpine rock-cress</name>
    <dbReference type="NCBI Taxonomy" id="50452"/>
    <lineage>
        <taxon>Eukaryota</taxon>
        <taxon>Viridiplantae</taxon>
        <taxon>Streptophyta</taxon>
        <taxon>Embryophyta</taxon>
        <taxon>Tracheophyta</taxon>
        <taxon>Spermatophyta</taxon>
        <taxon>Magnoliopsida</taxon>
        <taxon>eudicotyledons</taxon>
        <taxon>Gunneridae</taxon>
        <taxon>Pentapetalae</taxon>
        <taxon>rosids</taxon>
        <taxon>malvids</taxon>
        <taxon>Brassicales</taxon>
        <taxon>Brassicaceae</taxon>
        <taxon>Arabideae</taxon>
        <taxon>Arabis</taxon>
    </lineage>
</organism>